<reference evidence="1 2" key="1">
    <citation type="submission" date="2021-06" db="EMBL/GenBank/DDBJ databases">
        <title>Halomicroarcula sp. a new haloarchaeum isolated from saline soil.</title>
        <authorList>
            <person name="Duran-Viseras A."/>
            <person name="Sanchez-Porro C."/>
            <person name="Ventosa A."/>
        </authorList>
    </citation>
    <scope>NUCLEOTIDE SEQUENCE [LARGE SCALE GENOMIC DNA]</scope>
    <source>
        <strain evidence="1 2">F13</strain>
    </source>
</reference>
<protein>
    <submittedName>
        <fullName evidence="1">Uncharacterized protein</fullName>
    </submittedName>
</protein>
<dbReference type="Proteomes" id="UP001430377">
    <property type="component" value="Unassembled WGS sequence"/>
</dbReference>
<proteinExistence type="predicted"/>
<keyword evidence="2" id="KW-1185">Reference proteome</keyword>
<comment type="caution">
    <text evidence="1">The sequence shown here is derived from an EMBL/GenBank/DDBJ whole genome shotgun (WGS) entry which is preliminary data.</text>
</comment>
<dbReference type="AlphaFoldDB" id="A0AAW4PP13"/>
<sequence length="58" mass="5679">MEGADDDDVAVGTAAGDSFEALVAETGVGRRAVVGLLGGNSGVSGTTAALTFRHCQVV</sequence>
<evidence type="ECO:0000313" key="2">
    <source>
        <dbReference type="Proteomes" id="UP001430377"/>
    </source>
</evidence>
<gene>
    <name evidence="1" type="ORF">EGH21_04440</name>
</gene>
<dbReference type="EMBL" id="RKLR01000001">
    <property type="protein sequence ID" value="MBX0322280.1"/>
    <property type="molecule type" value="Genomic_DNA"/>
</dbReference>
<organism evidence="1 2">
    <name type="scientific">Haloarcula rubra</name>
    <dbReference type="NCBI Taxonomy" id="2487747"/>
    <lineage>
        <taxon>Archaea</taxon>
        <taxon>Methanobacteriati</taxon>
        <taxon>Methanobacteriota</taxon>
        <taxon>Stenosarchaea group</taxon>
        <taxon>Halobacteria</taxon>
        <taxon>Halobacteriales</taxon>
        <taxon>Haloarculaceae</taxon>
        <taxon>Haloarcula</taxon>
    </lineage>
</organism>
<name>A0AAW4PP13_9EURY</name>
<accession>A0AAW4PP13</accession>
<evidence type="ECO:0000313" key="1">
    <source>
        <dbReference type="EMBL" id="MBX0322280.1"/>
    </source>
</evidence>
<dbReference type="RefSeq" id="WP_220617243.1">
    <property type="nucleotide sequence ID" value="NZ_RKLR01000001.1"/>
</dbReference>